<evidence type="ECO:0000313" key="5">
    <source>
        <dbReference type="EMBL" id="KAH7095596.1"/>
    </source>
</evidence>
<evidence type="ECO:0000256" key="1">
    <source>
        <dbReference type="ARBA" id="ARBA00006484"/>
    </source>
</evidence>
<evidence type="ECO:0008006" key="7">
    <source>
        <dbReference type="Google" id="ProtNLM"/>
    </source>
</evidence>
<dbReference type="GO" id="GO:0005737">
    <property type="term" value="C:cytoplasm"/>
    <property type="evidence" value="ECO:0007669"/>
    <property type="project" value="TreeGrafter"/>
</dbReference>
<dbReference type="PANTHER" id="PTHR44229">
    <property type="entry name" value="15-HYDROXYPROSTAGLANDIN DEHYDROGENASE [NAD(+)]"/>
    <property type="match status" value="1"/>
</dbReference>
<comment type="similarity">
    <text evidence="1 4">Belongs to the short-chain dehydrogenases/reductases (SDR) family.</text>
</comment>
<protein>
    <recommendedName>
        <fullName evidence="7">NAD(P)-binding protein</fullName>
    </recommendedName>
</protein>
<dbReference type="PRINTS" id="PR00080">
    <property type="entry name" value="SDRFAMILY"/>
</dbReference>
<gene>
    <name evidence="5" type="ORF">FB567DRAFT_556740</name>
</gene>
<dbReference type="PROSITE" id="PS00061">
    <property type="entry name" value="ADH_SHORT"/>
    <property type="match status" value="1"/>
</dbReference>
<name>A0A8K0RKR6_9PLEO</name>
<dbReference type="PANTHER" id="PTHR44229:SF4">
    <property type="entry name" value="15-HYDROXYPROSTAGLANDIN DEHYDROGENASE [NAD(+)]"/>
    <property type="match status" value="1"/>
</dbReference>
<dbReference type="Proteomes" id="UP000813461">
    <property type="component" value="Unassembled WGS sequence"/>
</dbReference>
<dbReference type="GO" id="GO:0016616">
    <property type="term" value="F:oxidoreductase activity, acting on the CH-OH group of donors, NAD or NADP as acceptor"/>
    <property type="evidence" value="ECO:0007669"/>
    <property type="project" value="TreeGrafter"/>
</dbReference>
<accession>A0A8K0RKR6</accession>
<evidence type="ECO:0000313" key="6">
    <source>
        <dbReference type="Proteomes" id="UP000813461"/>
    </source>
</evidence>
<keyword evidence="6" id="KW-1185">Reference proteome</keyword>
<dbReference type="AlphaFoldDB" id="A0A8K0RKR6"/>
<keyword evidence="3" id="KW-0560">Oxidoreductase</keyword>
<keyword evidence="2" id="KW-0521">NADP</keyword>
<dbReference type="EMBL" id="JAGMVJ010000001">
    <property type="protein sequence ID" value="KAH7095596.1"/>
    <property type="molecule type" value="Genomic_DNA"/>
</dbReference>
<evidence type="ECO:0000256" key="4">
    <source>
        <dbReference type="RuleBase" id="RU000363"/>
    </source>
</evidence>
<dbReference type="OrthoDB" id="37659at2759"/>
<comment type="caution">
    <text evidence="5">The sequence shown here is derived from an EMBL/GenBank/DDBJ whole genome shotgun (WGS) entry which is preliminary data.</text>
</comment>
<dbReference type="SUPFAM" id="SSF51735">
    <property type="entry name" value="NAD(P)-binding Rossmann-fold domains"/>
    <property type="match status" value="1"/>
</dbReference>
<dbReference type="PRINTS" id="PR00081">
    <property type="entry name" value="GDHRDH"/>
</dbReference>
<evidence type="ECO:0000256" key="3">
    <source>
        <dbReference type="ARBA" id="ARBA00023002"/>
    </source>
</evidence>
<proteinExistence type="inferred from homology"/>
<dbReference type="Gene3D" id="3.40.50.720">
    <property type="entry name" value="NAD(P)-binding Rossmann-like Domain"/>
    <property type="match status" value="1"/>
</dbReference>
<evidence type="ECO:0000256" key="2">
    <source>
        <dbReference type="ARBA" id="ARBA00022857"/>
    </source>
</evidence>
<sequence length="301" mass="32531">MAAEHTSAGSIDNPKTAYITGGASGIGRALTELLLSRGWHVFISDLNENAARQFSNEYNTTHDSTSLSYAECDTASWESQVSAYQKALVALGGRIDLVAPVAGIGEKKWLISRADSKGQAQGSEFVKPDLAVVDIDLTGVLYTLALAIQQFRRQDPIPWSTSNGDRFRGKIALVASVCGIYDLATMPIYTAAKHALTGLTRSYGKLLPEEHITLNAIAPNVVRTAIGSHTEFFEQLEARNILTPMKGLMEAFSEVIDASTSGEVFECGPRGGWAKRPGMTYLDSESEESCGMLEKVAYGFH</sequence>
<organism evidence="5 6">
    <name type="scientific">Paraphoma chrysanthemicola</name>
    <dbReference type="NCBI Taxonomy" id="798071"/>
    <lineage>
        <taxon>Eukaryota</taxon>
        <taxon>Fungi</taxon>
        <taxon>Dikarya</taxon>
        <taxon>Ascomycota</taxon>
        <taxon>Pezizomycotina</taxon>
        <taxon>Dothideomycetes</taxon>
        <taxon>Pleosporomycetidae</taxon>
        <taxon>Pleosporales</taxon>
        <taxon>Pleosporineae</taxon>
        <taxon>Phaeosphaeriaceae</taxon>
        <taxon>Paraphoma</taxon>
    </lineage>
</organism>
<dbReference type="InterPro" id="IPR020904">
    <property type="entry name" value="Sc_DH/Rdtase_CS"/>
</dbReference>
<dbReference type="InterPro" id="IPR002347">
    <property type="entry name" value="SDR_fam"/>
</dbReference>
<dbReference type="Pfam" id="PF00106">
    <property type="entry name" value="adh_short"/>
    <property type="match status" value="1"/>
</dbReference>
<reference evidence="5" key="1">
    <citation type="journal article" date="2021" name="Nat. Commun.">
        <title>Genetic determinants of endophytism in the Arabidopsis root mycobiome.</title>
        <authorList>
            <person name="Mesny F."/>
            <person name="Miyauchi S."/>
            <person name="Thiergart T."/>
            <person name="Pickel B."/>
            <person name="Atanasova L."/>
            <person name="Karlsson M."/>
            <person name="Huettel B."/>
            <person name="Barry K.W."/>
            <person name="Haridas S."/>
            <person name="Chen C."/>
            <person name="Bauer D."/>
            <person name="Andreopoulos W."/>
            <person name="Pangilinan J."/>
            <person name="LaButti K."/>
            <person name="Riley R."/>
            <person name="Lipzen A."/>
            <person name="Clum A."/>
            <person name="Drula E."/>
            <person name="Henrissat B."/>
            <person name="Kohler A."/>
            <person name="Grigoriev I.V."/>
            <person name="Martin F.M."/>
            <person name="Hacquard S."/>
        </authorList>
    </citation>
    <scope>NUCLEOTIDE SEQUENCE</scope>
    <source>
        <strain evidence="5">MPI-SDFR-AT-0120</strain>
    </source>
</reference>
<dbReference type="InterPro" id="IPR036291">
    <property type="entry name" value="NAD(P)-bd_dom_sf"/>
</dbReference>